<sequence>MPALLVKILSDVVGFVGGALAGYWLARAAGIDVLRDLHSNASVLGIAAIGLGGGIGLGAARRWRQARDAG</sequence>
<keyword evidence="3" id="KW-1185">Reference proteome</keyword>
<accession>A0ABV6PVE7</accession>
<dbReference type="EMBL" id="JBHLTN010000029">
    <property type="protein sequence ID" value="MFC0593786.1"/>
    <property type="molecule type" value="Genomic_DNA"/>
</dbReference>
<keyword evidence="1" id="KW-0472">Membrane</keyword>
<keyword evidence="1" id="KW-1133">Transmembrane helix</keyword>
<evidence type="ECO:0008006" key="4">
    <source>
        <dbReference type="Google" id="ProtNLM"/>
    </source>
</evidence>
<organism evidence="2 3">
    <name type="scientific">Ottowia pentelensis</name>
    <dbReference type="NCBI Taxonomy" id="511108"/>
    <lineage>
        <taxon>Bacteria</taxon>
        <taxon>Pseudomonadati</taxon>
        <taxon>Pseudomonadota</taxon>
        <taxon>Betaproteobacteria</taxon>
        <taxon>Burkholderiales</taxon>
        <taxon>Comamonadaceae</taxon>
        <taxon>Ottowia</taxon>
    </lineage>
</organism>
<comment type="caution">
    <text evidence="2">The sequence shown here is derived from an EMBL/GenBank/DDBJ whole genome shotgun (WGS) entry which is preliminary data.</text>
</comment>
<evidence type="ECO:0000256" key="1">
    <source>
        <dbReference type="SAM" id="Phobius"/>
    </source>
</evidence>
<feature type="transmembrane region" description="Helical" evidence="1">
    <location>
        <begin position="12"/>
        <end position="29"/>
    </location>
</feature>
<feature type="transmembrane region" description="Helical" evidence="1">
    <location>
        <begin position="41"/>
        <end position="60"/>
    </location>
</feature>
<evidence type="ECO:0000313" key="2">
    <source>
        <dbReference type="EMBL" id="MFC0593786.1"/>
    </source>
</evidence>
<gene>
    <name evidence="2" type="ORF">ACFFGG_14630</name>
</gene>
<dbReference type="RefSeq" id="WP_293223495.1">
    <property type="nucleotide sequence ID" value="NZ_JBHLTN010000029.1"/>
</dbReference>
<reference evidence="2 3" key="1">
    <citation type="submission" date="2024-09" db="EMBL/GenBank/DDBJ databases">
        <authorList>
            <person name="Sun Q."/>
            <person name="Mori K."/>
        </authorList>
    </citation>
    <scope>NUCLEOTIDE SEQUENCE [LARGE SCALE GENOMIC DNA]</scope>
    <source>
        <strain evidence="2 3">NCAIM B.02336</strain>
    </source>
</reference>
<protein>
    <recommendedName>
        <fullName evidence="4">GlsB/YeaQ/YmgE family stress response membrane protein</fullName>
    </recommendedName>
</protein>
<keyword evidence="1" id="KW-0812">Transmembrane</keyword>
<proteinExistence type="predicted"/>
<name>A0ABV6PVE7_9BURK</name>
<dbReference type="Proteomes" id="UP001589834">
    <property type="component" value="Unassembled WGS sequence"/>
</dbReference>
<evidence type="ECO:0000313" key="3">
    <source>
        <dbReference type="Proteomes" id="UP001589834"/>
    </source>
</evidence>